<feature type="transmembrane region" description="Helical" evidence="8">
    <location>
        <begin position="240"/>
        <end position="260"/>
    </location>
</feature>
<feature type="compositionally biased region" description="Low complexity" evidence="7">
    <location>
        <begin position="37"/>
        <end position="49"/>
    </location>
</feature>
<feature type="transmembrane region" description="Helical" evidence="8">
    <location>
        <begin position="396"/>
        <end position="419"/>
    </location>
</feature>
<dbReference type="PANTHER" id="PTHR23505:SF79">
    <property type="entry name" value="PROTEIN SPINSTER"/>
    <property type="match status" value="1"/>
</dbReference>
<feature type="transmembrane region" description="Helical" evidence="8">
    <location>
        <begin position="150"/>
        <end position="170"/>
    </location>
</feature>
<feature type="domain" description="Major facilitator superfamily (MFS) profile" evidence="9">
    <location>
        <begin position="85"/>
        <end position="608"/>
    </location>
</feature>
<feature type="transmembrane region" description="Helical" evidence="8">
    <location>
        <begin position="431"/>
        <end position="450"/>
    </location>
</feature>
<comment type="similarity">
    <text evidence="6">Belongs to the major facilitator superfamily. Spinster (TC 2.A.1.49) family.</text>
</comment>
<evidence type="ECO:0000256" key="2">
    <source>
        <dbReference type="ARBA" id="ARBA00022448"/>
    </source>
</evidence>
<sequence length="730" mass="78566">MDSSGIRANMSAQQLIDHEVYDRSLRNPNSRQDGKVSTDSSGSSSLSSSNTKIDGKPTPSDSSANSSSGENRTVQHHLTKRQIITVTILCFVNLINYMDRYTIAGILTQIQCDLNIGDTEGGLLQTAFVAIYMICAPVFGYLGDRYSRRLIMAAGIFVWSLTTLLGSYMTNFWAFLVMRSLVGVGEASYSTIAPTIISDLFVGDTRSKFLALFYFAIPVGSGLGYIVGSEAARIMGSWHWGLRVTPIFGAIAVLLILLVVQDPPRGESEGAHLSATSWLDDVKSLGKNKSFVMSTAACTAVAFVAGALAWWGPKFIALGLATQQGHQDVSLDDVALIFGAETVVAGIVGIGAGSFLGQKLRRIYPTADPLVCGVGLFISAPFMLGTLILASGPSAVTTFAVMFFGQLFLNLNWSLVADITLVKLKSCRSRFNNHVLIVYVYQVIGVFPRLYPVSYIFGLIAMIAGLLGVPLGSFLGQKLRVRYQRADPIVCGMGMLFSTPLMLAALFIAGWNTTTCFVVVFFGQVLLNLNWAIVADILLYTVIPTRRSTAEAFQILFSHALGDAGSPYLIGQISEILKKTFSTSADAFVNDMLLLNSTASTMVSDLTSSPDINISTNCSSSGSSSIDLTTVEGDFKALQWAMSITIVVEVLGALFFFATAWYIVEDKAKVDQAVAEGLSQHAARQDLEQQITVTASPGISNDIAVLQPGSSSARNSGMEERAYINQAMEE</sequence>
<dbReference type="OrthoDB" id="6770063at2759"/>
<keyword evidence="3 8" id="KW-0812">Transmembrane</keyword>
<reference evidence="10" key="1">
    <citation type="submission" date="2021-11" db="EMBL/GenBank/DDBJ databases">
        <authorList>
            <person name="Schell T."/>
        </authorList>
    </citation>
    <scope>NUCLEOTIDE SEQUENCE</scope>
    <source>
        <strain evidence="10">M5</strain>
    </source>
</reference>
<proteinExistence type="inferred from homology"/>
<keyword evidence="11" id="KW-1185">Reference proteome</keyword>
<feature type="transmembrane region" description="Helical" evidence="8">
    <location>
        <begin position="488"/>
        <end position="511"/>
    </location>
</feature>
<evidence type="ECO:0000256" key="1">
    <source>
        <dbReference type="ARBA" id="ARBA00004141"/>
    </source>
</evidence>
<dbReference type="InterPro" id="IPR011701">
    <property type="entry name" value="MFS"/>
</dbReference>
<feature type="region of interest" description="Disordered" evidence="7">
    <location>
        <begin position="1"/>
        <end position="74"/>
    </location>
</feature>
<dbReference type="InterPro" id="IPR044770">
    <property type="entry name" value="MFS_spinster-like"/>
</dbReference>
<dbReference type="Proteomes" id="UP000789390">
    <property type="component" value="Unassembled WGS sequence"/>
</dbReference>
<feature type="transmembrane region" description="Helical" evidence="8">
    <location>
        <begin position="640"/>
        <end position="664"/>
    </location>
</feature>
<evidence type="ECO:0000313" key="11">
    <source>
        <dbReference type="Proteomes" id="UP000789390"/>
    </source>
</evidence>
<dbReference type="GO" id="GO:0022857">
    <property type="term" value="F:transmembrane transporter activity"/>
    <property type="evidence" value="ECO:0007669"/>
    <property type="project" value="InterPro"/>
</dbReference>
<dbReference type="GO" id="GO:0016020">
    <property type="term" value="C:membrane"/>
    <property type="evidence" value="ECO:0007669"/>
    <property type="project" value="UniProtKB-SubCell"/>
</dbReference>
<evidence type="ECO:0000256" key="4">
    <source>
        <dbReference type="ARBA" id="ARBA00022989"/>
    </source>
</evidence>
<dbReference type="Pfam" id="PF07690">
    <property type="entry name" value="MFS_1"/>
    <property type="match status" value="1"/>
</dbReference>
<feature type="transmembrane region" description="Helical" evidence="8">
    <location>
        <begin position="334"/>
        <end position="357"/>
    </location>
</feature>
<dbReference type="SUPFAM" id="SSF103473">
    <property type="entry name" value="MFS general substrate transporter"/>
    <property type="match status" value="2"/>
</dbReference>
<comment type="subcellular location">
    <subcellularLocation>
        <location evidence="1">Membrane</location>
        <topology evidence="1">Multi-pass membrane protein</topology>
    </subcellularLocation>
</comment>
<evidence type="ECO:0000256" key="8">
    <source>
        <dbReference type="SAM" id="Phobius"/>
    </source>
</evidence>
<dbReference type="PROSITE" id="PS50850">
    <property type="entry name" value="MFS"/>
    <property type="match status" value="1"/>
</dbReference>
<feature type="transmembrane region" description="Helical" evidence="8">
    <location>
        <begin position="517"/>
        <end position="539"/>
    </location>
</feature>
<dbReference type="Gene3D" id="1.20.1250.20">
    <property type="entry name" value="MFS general substrate transporter like domains"/>
    <property type="match status" value="1"/>
</dbReference>
<feature type="transmembrane region" description="Helical" evidence="8">
    <location>
        <begin position="82"/>
        <end position="98"/>
    </location>
</feature>
<keyword evidence="4 8" id="KW-1133">Transmembrane helix</keyword>
<dbReference type="CDD" id="cd17328">
    <property type="entry name" value="MFS_spinster_like"/>
    <property type="match status" value="1"/>
</dbReference>
<accession>A0A8J2RUX6</accession>
<feature type="transmembrane region" description="Helical" evidence="8">
    <location>
        <begin position="123"/>
        <end position="143"/>
    </location>
</feature>
<evidence type="ECO:0000256" key="7">
    <source>
        <dbReference type="SAM" id="MobiDB-lite"/>
    </source>
</evidence>
<gene>
    <name evidence="10" type="ORF">DGAL_LOCUS12364</name>
</gene>
<evidence type="ECO:0000313" key="10">
    <source>
        <dbReference type="EMBL" id="CAH0108908.1"/>
    </source>
</evidence>
<feature type="transmembrane region" description="Helical" evidence="8">
    <location>
        <begin position="291"/>
        <end position="311"/>
    </location>
</feature>
<keyword evidence="5 8" id="KW-0472">Membrane</keyword>
<evidence type="ECO:0000259" key="9">
    <source>
        <dbReference type="PROSITE" id="PS50850"/>
    </source>
</evidence>
<feature type="transmembrane region" description="Helical" evidence="8">
    <location>
        <begin position="176"/>
        <end position="197"/>
    </location>
</feature>
<comment type="caution">
    <text evidence="10">The sequence shown here is derived from an EMBL/GenBank/DDBJ whole genome shotgun (WGS) entry which is preliminary data.</text>
</comment>
<name>A0A8J2RUX6_9CRUS</name>
<feature type="transmembrane region" description="Helical" evidence="8">
    <location>
        <begin position="209"/>
        <end position="228"/>
    </location>
</feature>
<dbReference type="AlphaFoldDB" id="A0A8J2RUX6"/>
<feature type="transmembrane region" description="Helical" evidence="8">
    <location>
        <begin position="369"/>
        <end position="390"/>
    </location>
</feature>
<evidence type="ECO:0000256" key="5">
    <source>
        <dbReference type="ARBA" id="ARBA00023136"/>
    </source>
</evidence>
<dbReference type="InterPro" id="IPR020846">
    <property type="entry name" value="MFS_dom"/>
</dbReference>
<dbReference type="InterPro" id="IPR036259">
    <property type="entry name" value="MFS_trans_sf"/>
</dbReference>
<dbReference type="EMBL" id="CAKKLH010000288">
    <property type="protein sequence ID" value="CAH0108908.1"/>
    <property type="molecule type" value="Genomic_DNA"/>
</dbReference>
<dbReference type="PANTHER" id="PTHR23505">
    <property type="entry name" value="SPINSTER"/>
    <property type="match status" value="1"/>
</dbReference>
<protein>
    <recommendedName>
        <fullName evidence="9">Major facilitator superfamily (MFS) profile domain-containing protein</fullName>
    </recommendedName>
</protein>
<feature type="compositionally biased region" description="Basic and acidic residues" evidence="7">
    <location>
        <begin position="16"/>
        <end position="25"/>
    </location>
</feature>
<organism evidence="10 11">
    <name type="scientific">Daphnia galeata</name>
    <dbReference type="NCBI Taxonomy" id="27404"/>
    <lineage>
        <taxon>Eukaryota</taxon>
        <taxon>Metazoa</taxon>
        <taxon>Ecdysozoa</taxon>
        <taxon>Arthropoda</taxon>
        <taxon>Crustacea</taxon>
        <taxon>Branchiopoda</taxon>
        <taxon>Diplostraca</taxon>
        <taxon>Cladocera</taxon>
        <taxon>Anomopoda</taxon>
        <taxon>Daphniidae</taxon>
        <taxon>Daphnia</taxon>
    </lineage>
</organism>
<feature type="transmembrane region" description="Helical" evidence="8">
    <location>
        <begin position="456"/>
        <end position="476"/>
    </location>
</feature>
<evidence type="ECO:0000256" key="3">
    <source>
        <dbReference type="ARBA" id="ARBA00022692"/>
    </source>
</evidence>
<keyword evidence="2" id="KW-0813">Transport</keyword>
<evidence type="ECO:0000256" key="6">
    <source>
        <dbReference type="ARBA" id="ARBA00024338"/>
    </source>
</evidence>